<dbReference type="GO" id="GO:0043546">
    <property type="term" value="F:molybdopterin cofactor binding"/>
    <property type="evidence" value="ECO:0007669"/>
    <property type="project" value="InterPro"/>
</dbReference>
<dbReference type="InterPro" id="IPR000572">
    <property type="entry name" value="OxRdtase_Mopterin-bd_dom"/>
</dbReference>
<dbReference type="Pfam" id="PF00174">
    <property type="entry name" value="Oxidored_molyb"/>
    <property type="match status" value="1"/>
</dbReference>
<comment type="caution">
    <text evidence="7">The sequence shown here is derived from an EMBL/GenBank/DDBJ whole genome shotgun (WGS) entry which is preliminary data.</text>
</comment>
<dbReference type="GO" id="GO:0046872">
    <property type="term" value="F:metal ion binding"/>
    <property type="evidence" value="ECO:0007669"/>
    <property type="project" value="UniProtKB-KW"/>
</dbReference>
<keyword evidence="3" id="KW-0479">Metal-binding</keyword>
<dbReference type="Gene3D" id="3.90.420.10">
    <property type="entry name" value="Oxidoreductase, molybdopterin-binding domain"/>
    <property type="match status" value="1"/>
</dbReference>
<keyword evidence="5" id="KW-0408">Iron</keyword>
<evidence type="ECO:0000256" key="5">
    <source>
        <dbReference type="ARBA" id="ARBA00023004"/>
    </source>
</evidence>
<evidence type="ECO:0000256" key="2">
    <source>
        <dbReference type="ARBA" id="ARBA00022505"/>
    </source>
</evidence>
<evidence type="ECO:0000256" key="1">
    <source>
        <dbReference type="ARBA" id="ARBA00001924"/>
    </source>
</evidence>
<evidence type="ECO:0000256" key="4">
    <source>
        <dbReference type="ARBA" id="ARBA00023002"/>
    </source>
</evidence>
<dbReference type="SUPFAM" id="SSF56524">
    <property type="entry name" value="Oxidoreductase molybdopterin-binding domain"/>
    <property type="match status" value="1"/>
</dbReference>
<keyword evidence="8" id="KW-1185">Reference proteome</keyword>
<dbReference type="PANTHER" id="PTHR19372">
    <property type="entry name" value="SULFITE REDUCTASE"/>
    <property type="match status" value="1"/>
</dbReference>
<protein>
    <recommendedName>
        <fullName evidence="6">Oxidoreductase molybdopterin-binding domain-containing protein</fullName>
    </recommendedName>
</protein>
<evidence type="ECO:0000313" key="8">
    <source>
        <dbReference type="Proteomes" id="UP000186601"/>
    </source>
</evidence>
<evidence type="ECO:0000256" key="3">
    <source>
        <dbReference type="ARBA" id="ARBA00022723"/>
    </source>
</evidence>
<feature type="domain" description="Oxidoreductase molybdopterin-binding" evidence="6">
    <location>
        <begin position="72"/>
        <end position="241"/>
    </location>
</feature>
<dbReference type="InterPro" id="IPR036374">
    <property type="entry name" value="OxRdtase_Mopterin-bd_sf"/>
</dbReference>
<dbReference type="OrthoDB" id="10051395at2759"/>
<dbReference type="PANTHER" id="PTHR19372:SF7">
    <property type="entry name" value="SULFITE OXIDASE, MITOCHONDRIAL"/>
    <property type="match status" value="1"/>
</dbReference>
<dbReference type="AlphaFoldDB" id="A0A2R6S3S8"/>
<dbReference type="Proteomes" id="UP000186601">
    <property type="component" value="Unassembled WGS sequence"/>
</dbReference>
<evidence type="ECO:0000259" key="6">
    <source>
        <dbReference type="Pfam" id="PF00174"/>
    </source>
</evidence>
<proteinExistence type="predicted"/>
<gene>
    <name evidence="7" type="ORF">PHLCEN_2v1231</name>
</gene>
<dbReference type="GO" id="GO:0020037">
    <property type="term" value="F:heme binding"/>
    <property type="evidence" value="ECO:0007669"/>
    <property type="project" value="TreeGrafter"/>
</dbReference>
<reference evidence="7 8" key="1">
    <citation type="submission" date="2018-02" db="EMBL/GenBank/DDBJ databases">
        <title>Genome sequence of the basidiomycete white-rot fungus Phlebia centrifuga.</title>
        <authorList>
            <person name="Granchi Z."/>
            <person name="Peng M."/>
            <person name="de Vries R.P."/>
            <person name="Hilden K."/>
            <person name="Makela M.R."/>
            <person name="Grigoriev I."/>
            <person name="Riley R."/>
        </authorList>
    </citation>
    <scope>NUCLEOTIDE SEQUENCE [LARGE SCALE GENOMIC DNA]</scope>
    <source>
        <strain evidence="7 8">FBCC195</strain>
    </source>
</reference>
<keyword evidence="4" id="KW-0560">Oxidoreductase</keyword>
<name>A0A2R6S3S8_9APHY</name>
<evidence type="ECO:0000313" key="7">
    <source>
        <dbReference type="EMBL" id="PSS36913.1"/>
    </source>
</evidence>
<dbReference type="PRINTS" id="PR00407">
    <property type="entry name" value="EUMOPTERIN"/>
</dbReference>
<dbReference type="InterPro" id="IPR008335">
    <property type="entry name" value="Mopterin_OxRdtase_euk"/>
</dbReference>
<sequence length="259" mass="28717">MSSSSSILPQPFYPVSLRNSVQEREESLPDAFPTVPTYRIPDAIFVPTGFITPAHLHFVRSHGAVPQCPPLPSSYETWQIQVHGRVAHPKTFTVRNLAETFQVVTLPVTMVCAGNRRKEQNVARKSLGFSWGSAGLSTALWTGVYLSDILAHVRPLKSCGARHVIFEGADQLPKGPYGTSQKLSWAEDKAKGMLIAWAMNGLPLEPDHGFPVRLIVPGQIGGRMVKWLTRIQVSDVESHHYVSQPVWKHANADPWELRG</sequence>
<dbReference type="GO" id="GO:0006790">
    <property type="term" value="P:sulfur compound metabolic process"/>
    <property type="evidence" value="ECO:0007669"/>
    <property type="project" value="TreeGrafter"/>
</dbReference>
<dbReference type="GO" id="GO:0008482">
    <property type="term" value="F:sulfite oxidase activity"/>
    <property type="evidence" value="ECO:0007669"/>
    <property type="project" value="TreeGrafter"/>
</dbReference>
<comment type="cofactor">
    <cofactor evidence="1">
        <name>Mo-molybdopterin</name>
        <dbReference type="ChEBI" id="CHEBI:71302"/>
    </cofactor>
</comment>
<dbReference type="PROSITE" id="PS00559">
    <property type="entry name" value="MOLYBDOPTERIN_EUK"/>
    <property type="match status" value="1"/>
</dbReference>
<keyword evidence="2" id="KW-0500">Molybdenum</keyword>
<organism evidence="7 8">
    <name type="scientific">Hermanssonia centrifuga</name>
    <dbReference type="NCBI Taxonomy" id="98765"/>
    <lineage>
        <taxon>Eukaryota</taxon>
        <taxon>Fungi</taxon>
        <taxon>Dikarya</taxon>
        <taxon>Basidiomycota</taxon>
        <taxon>Agaricomycotina</taxon>
        <taxon>Agaricomycetes</taxon>
        <taxon>Polyporales</taxon>
        <taxon>Meruliaceae</taxon>
        <taxon>Hermanssonia</taxon>
    </lineage>
</organism>
<dbReference type="InterPro" id="IPR022407">
    <property type="entry name" value="OxRdtase_Mopterin_BS"/>
</dbReference>
<accession>A0A2R6S3S8</accession>
<dbReference type="STRING" id="98765.A0A2R6S3S8"/>
<dbReference type="EMBL" id="MLYV02000093">
    <property type="protein sequence ID" value="PSS36913.1"/>
    <property type="molecule type" value="Genomic_DNA"/>
</dbReference>